<protein>
    <recommendedName>
        <fullName evidence="5">ATPase</fullName>
    </recommendedName>
</protein>
<evidence type="ECO:0000313" key="4">
    <source>
        <dbReference type="Proteomes" id="UP001318682"/>
    </source>
</evidence>
<feature type="compositionally biased region" description="Basic and acidic residues" evidence="1">
    <location>
        <begin position="794"/>
        <end position="803"/>
    </location>
</feature>
<feature type="region of interest" description="Disordered" evidence="1">
    <location>
        <begin position="767"/>
        <end position="825"/>
    </location>
</feature>
<dbReference type="NCBIfam" id="TIGR02302">
    <property type="entry name" value="aProt_lowcomp"/>
    <property type="match status" value="1"/>
</dbReference>
<feature type="transmembrane region" description="Helical" evidence="2">
    <location>
        <begin position="62"/>
        <end position="83"/>
    </location>
</feature>
<gene>
    <name evidence="3" type="ORF">ROLI_007680</name>
</gene>
<keyword evidence="2" id="KW-1133">Transmembrane helix</keyword>
<accession>A0ABZ2BR46</accession>
<proteinExistence type="predicted"/>
<feature type="region of interest" description="Disordered" evidence="1">
    <location>
        <begin position="542"/>
        <end position="563"/>
    </location>
</feature>
<dbReference type="Proteomes" id="UP001318682">
    <property type="component" value="Chromosome"/>
</dbReference>
<evidence type="ECO:0000256" key="2">
    <source>
        <dbReference type="SAM" id="Phobius"/>
    </source>
</evidence>
<keyword evidence="4" id="KW-1185">Reference proteome</keyword>
<keyword evidence="2" id="KW-0472">Membrane</keyword>
<feature type="compositionally biased region" description="Low complexity" evidence="1">
    <location>
        <begin position="542"/>
        <end position="559"/>
    </location>
</feature>
<organism evidence="3 4">
    <name type="scientific">Roseobacter fucihabitans</name>
    <dbReference type="NCBI Taxonomy" id="1537242"/>
    <lineage>
        <taxon>Bacteria</taxon>
        <taxon>Pseudomonadati</taxon>
        <taxon>Pseudomonadota</taxon>
        <taxon>Alphaproteobacteria</taxon>
        <taxon>Rhodobacterales</taxon>
        <taxon>Roseobacteraceae</taxon>
        <taxon>Roseobacter</taxon>
    </lineage>
</organism>
<feature type="compositionally biased region" description="Basic and acidic residues" evidence="1">
    <location>
        <begin position="726"/>
        <end position="737"/>
    </location>
</feature>
<evidence type="ECO:0000256" key="1">
    <source>
        <dbReference type="SAM" id="MobiDB-lite"/>
    </source>
</evidence>
<sequence length="859" mass="94142">MASFSRHDAKRTLHAVRWPLRLTYLGMLAEALVQSLWPLLSVCLFVLAALMLGVQDMVAVEAVWAIAVVAAVGGVVTLGYAFLKFRLPTRAQALARLDASLPGRPLQALSDTQTIGATDEASSAVWRAHQARMAKRAAAAGPVPADLNVSRRDPYALRYLAILVFGIALLFGSIWRVGSVSDMTPGDGGLASGPVWEGWAESPRYTGRPTIYLNDIPEGVLSVPKGSLITLRLYGEVGALTLSETVSGRTEVPPASDPAQDFTVLQEGTIEISGPGGRTWQIDVIPDAPPQIAVLDDPSASAMGETTLPFEASDDYGVEAGEARFSLDLASVERRHGLTIDPENRPDLVVPLPTPIAGNRQAFEENLIEDFSEHPWANLPVLVRLSALDGAEQEFETTSREMLLPGRRFFDPVAAAVIEQRRDLLWSRENNRRISQILRATAYLPEDLFRSQTDALRLRKVIRQLETFAKHGLSDEMQEDLSDEMWDLAIILEEGDLADAAERMRRAQERLNEAIKNGASDEEIAELMQELRRATEDYLQQLSRQAQRQQQENGEPQQGGDENAMQMTQDDLQRMMDRIQELMEQGRMAEAQQALQELQEMMENMRVTQGQQGQGGQSPGEQAMEGLSETLREQQGLSDQAFRDLQEQFNPGAQAGESQGNEGRNGGQGRGQSHEGQQGQGNGEQQQGGESGGGAQGSIADRQQALRDELQRQQGSLPGAGTPEGDAARDALDRAGRAMDGAEEALRQDDLAEAIDNQGQAMEALREGMRALGEMMAEQQANQQPGQGTQPSDQRAENRDPLGRESGNSGVDGDNSPLALNDDAYGRARELLDEIRRRSGETERPDVERDYLNRLLDRF</sequence>
<dbReference type="RefSeq" id="WP_187430284.1">
    <property type="nucleotide sequence ID" value="NZ_CP143423.1"/>
</dbReference>
<dbReference type="Pfam" id="PF13779">
    <property type="entry name" value="DUF4175"/>
    <property type="match status" value="1"/>
</dbReference>
<keyword evidence="2" id="KW-0812">Transmembrane</keyword>
<name>A0ABZ2BR46_9RHOB</name>
<feature type="compositionally biased region" description="Low complexity" evidence="1">
    <location>
        <begin position="779"/>
        <end position="791"/>
    </location>
</feature>
<reference evidence="4" key="1">
    <citation type="submission" date="2024-01" db="EMBL/GenBank/DDBJ databases">
        <title>Roseobacter fucihabitans sp. nov., isolated from the brown alga Fucus spiralis.</title>
        <authorList>
            <person name="Hahnke S."/>
            <person name="Berger M."/>
            <person name="Schlingloff A."/>
            <person name="Athale I."/>
            <person name="Neumann-Schaal M."/>
            <person name="Adenaya A."/>
            <person name="Poehlein A."/>
            <person name="Daniel R."/>
            <person name="Pertersen J."/>
            <person name="Brinkhoff T."/>
        </authorList>
    </citation>
    <scope>NUCLEOTIDE SEQUENCE [LARGE SCALE GENOMIC DNA]</scope>
    <source>
        <strain evidence="4">B14</strain>
    </source>
</reference>
<feature type="transmembrane region" description="Helical" evidence="2">
    <location>
        <begin position="156"/>
        <end position="175"/>
    </location>
</feature>
<evidence type="ECO:0000313" key="3">
    <source>
        <dbReference type="EMBL" id="WVX47697.1"/>
    </source>
</evidence>
<dbReference type="InterPro" id="IPR012683">
    <property type="entry name" value="CHP02302_TM"/>
</dbReference>
<feature type="region of interest" description="Disordered" evidence="1">
    <location>
        <begin position="651"/>
        <end position="749"/>
    </location>
</feature>
<dbReference type="EMBL" id="CP143423">
    <property type="protein sequence ID" value="WVX47697.1"/>
    <property type="molecule type" value="Genomic_DNA"/>
</dbReference>
<feature type="transmembrane region" description="Helical" evidence="2">
    <location>
        <begin position="21"/>
        <end position="50"/>
    </location>
</feature>
<evidence type="ECO:0008006" key="5">
    <source>
        <dbReference type="Google" id="ProtNLM"/>
    </source>
</evidence>